<evidence type="ECO:0000256" key="5">
    <source>
        <dbReference type="SAM" id="MobiDB-lite"/>
    </source>
</evidence>
<evidence type="ECO:0000313" key="7">
    <source>
        <dbReference type="EMBL" id="MFC3673744.1"/>
    </source>
</evidence>
<dbReference type="RefSeq" id="WP_191325722.1">
    <property type="nucleotide sequence ID" value="NZ_BMZP01000021.1"/>
</dbReference>
<dbReference type="PANTHER" id="PTHR30055:SF234">
    <property type="entry name" value="HTH-TYPE TRANSCRIPTIONAL REGULATOR BETI"/>
    <property type="match status" value="1"/>
</dbReference>
<dbReference type="InterPro" id="IPR001647">
    <property type="entry name" value="HTH_TetR"/>
</dbReference>
<organism evidence="7 8">
    <name type="scientific">Novosphingobium pokkalii</name>
    <dbReference type="NCBI Taxonomy" id="1770194"/>
    <lineage>
        <taxon>Bacteria</taxon>
        <taxon>Pseudomonadati</taxon>
        <taxon>Pseudomonadota</taxon>
        <taxon>Alphaproteobacteria</taxon>
        <taxon>Sphingomonadales</taxon>
        <taxon>Sphingomonadaceae</taxon>
        <taxon>Novosphingobium</taxon>
    </lineage>
</organism>
<reference evidence="8" key="1">
    <citation type="journal article" date="2019" name="Int. J. Syst. Evol. Microbiol.">
        <title>The Global Catalogue of Microorganisms (GCM) 10K type strain sequencing project: providing services to taxonomists for standard genome sequencing and annotation.</title>
        <authorList>
            <consortium name="The Broad Institute Genomics Platform"/>
            <consortium name="The Broad Institute Genome Sequencing Center for Infectious Disease"/>
            <person name="Wu L."/>
            <person name="Ma J."/>
        </authorList>
    </citation>
    <scope>NUCLEOTIDE SEQUENCE [LARGE SCALE GENOMIC DNA]</scope>
    <source>
        <strain evidence="8">KCTC 42224</strain>
    </source>
</reference>
<keyword evidence="1" id="KW-0805">Transcription regulation</keyword>
<dbReference type="InterPro" id="IPR023772">
    <property type="entry name" value="DNA-bd_HTH_TetR-type_CS"/>
</dbReference>
<protein>
    <submittedName>
        <fullName evidence="7">TetR/AcrR family transcriptional regulator</fullName>
    </submittedName>
</protein>
<evidence type="ECO:0000259" key="6">
    <source>
        <dbReference type="PROSITE" id="PS50977"/>
    </source>
</evidence>
<dbReference type="PRINTS" id="PR00455">
    <property type="entry name" value="HTHTETR"/>
</dbReference>
<feature type="compositionally biased region" description="Low complexity" evidence="5">
    <location>
        <begin position="246"/>
        <end position="260"/>
    </location>
</feature>
<dbReference type="Proteomes" id="UP001595683">
    <property type="component" value="Unassembled WGS sequence"/>
</dbReference>
<feature type="DNA-binding region" description="H-T-H motif" evidence="4">
    <location>
        <begin position="67"/>
        <end position="86"/>
    </location>
</feature>
<dbReference type="Gene3D" id="1.10.357.10">
    <property type="entry name" value="Tetracycline Repressor, domain 2"/>
    <property type="match status" value="1"/>
</dbReference>
<dbReference type="Pfam" id="PF00440">
    <property type="entry name" value="TetR_N"/>
    <property type="match status" value="1"/>
</dbReference>
<dbReference type="PROSITE" id="PS50977">
    <property type="entry name" value="HTH_TETR_2"/>
    <property type="match status" value="1"/>
</dbReference>
<dbReference type="InterPro" id="IPR009057">
    <property type="entry name" value="Homeodomain-like_sf"/>
</dbReference>
<keyword evidence="2 4" id="KW-0238">DNA-binding</keyword>
<dbReference type="PANTHER" id="PTHR30055">
    <property type="entry name" value="HTH-TYPE TRANSCRIPTIONAL REGULATOR RUTR"/>
    <property type="match status" value="1"/>
</dbReference>
<dbReference type="SUPFAM" id="SSF48498">
    <property type="entry name" value="Tetracyclin repressor-like, C-terminal domain"/>
    <property type="match status" value="1"/>
</dbReference>
<evidence type="ECO:0000256" key="2">
    <source>
        <dbReference type="ARBA" id="ARBA00023125"/>
    </source>
</evidence>
<dbReference type="InterPro" id="IPR036271">
    <property type="entry name" value="Tet_transcr_reg_TetR-rel_C_sf"/>
</dbReference>
<sequence>MTKSETPEVQARQPQREEDLSFVHRARSANGAGRQGPTVGTRALRTREHLLNTARQTFLKQGYDATSIDSIAEAAGVSRASVYTYFSSKSELLREMGSSGVATSFSILSSLGDLRQDWDLDDISAWVQRYFDFLEDHGGYMLVWLQAARSDEQLRELGMRGSMRAARLASDAMRKLGAPTDEEPHVQGLALMALLDRFWYHWRITKAPLEASDVHQGLARMLAAMLRPAQAEPKRKTKPRAKPKAESAAKAAAAAAKKAAPVPPAKRTKKA</sequence>
<evidence type="ECO:0000256" key="1">
    <source>
        <dbReference type="ARBA" id="ARBA00023015"/>
    </source>
</evidence>
<dbReference type="PROSITE" id="PS01081">
    <property type="entry name" value="HTH_TETR_1"/>
    <property type="match status" value="1"/>
</dbReference>
<evidence type="ECO:0000256" key="4">
    <source>
        <dbReference type="PROSITE-ProRule" id="PRU00335"/>
    </source>
</evidence>
<dbReference type="EMBL" id="JBHRYE010000051">
    <property type="protein sequence ID" value="MFC3673744.1"/>
    <property type="molecule type" value="Genomic_DNA"/>
</dbReference>
<gene>
    <name evidence="7" type="ORF">ACFOOT_20170</name>
</gene>
<evidence type="ECO:0000256" key="3">
    <source>
        <dbReference type="ARBA" id="ARBA00023163"/>
    </source>
</evidence>
<dbReference type="InterPro" id="IPR050109">
    <property type="entry name" value="HTH-type_TetR-like_transc_reg"/>
</dbReference>
<feature type="region of interest" description="Disordered" evidence="5">
    <location>
        <begin position="227"/>
        <end position="271"/>
    </location>
</feature>
<comment type="caution">
    <text evidence="7">The sequence shown here is derived from an EMBL/GenBank/DDBJ whole genome shotgun (WGS) entry which is preliminary data.</text>
</comment>
<dbReference type="SUPFAM" id="SSF46689">
    <property type="entry name" value="Homeodomain-like"/>
    <property type="match status" value="1"/>
</dbReference>
<evidence type="ECO:0000313" key="8">
    <source>
        <dbReference type="Proteomes" id="UP001595683"/>
    </source>
</evidence>
<proteinExistence type="predicted"/>
<name>A0ABV7V971_9SPHN</name>
<feature type="domain" description="HTH tetR-type" evidence="6">
    <location>
        <begin position="44"/>
        <end position="104"/>
    </location>
</feature>
<dbReference type="Gene3D" id="1.10.10.60">
    <property type="entry name" value="Homeodomain-like"/>
    <property type="match status" value="1"/>
</dbReference>
<keyword evidence="3" id="KW-0804">Transcription</keyword>
<accession>A0ABV7V971</accession>
<keyword evidence="8" id="KW-1185">Reference proteome</keyword>